<reference evidence="1" key="1">
    <citation type="submission" date="2018-01" db="EMBL/GenBank/DDBJ databases">
        <title>An insight into the sialome of Amazonian anophelines.</title>
        <authorList>
            <person name="Ribeiro J.M."/>
            <person name="Scarpassa V."/>
            <person name="Calvo E."/>
        </authorList>
    </citation>
    <scope>NUCLEOTIDE SEQUENCE</scope>
    <source>
        <tissue evidence="1">Salivary glands</tissue>
    </source>
</reference>
<sequence length="74" mass="8832">MVHKQPQPVQPVWQCLPTLRTWLLQPLVLALRLTRDLVTVLWQRWQPAEGLPKWKKMIIVIPRRSKTHSDYPTI</sequence>
<name>A0A2M4B494_9DIPT</name>
<evidence type="ECO:0000313" key="1">
    <source>
        <dbReference type="EMBL" id="MBW47812.1"/>
    </source>
</evidence>
<accession>A0A2M4B494</accession>
<protein>
    <submittedName>
        <fullName evidence="1">Putative secreted protein</fullName>
    </submittedName>
</protein>
<dbReference type="EMBL" id="GGFK01014491">
    <property type="protein sequence ID" value="MBW47812.1"/>
    <property type="molecule type" value="Transcribed_RNA"/>
</dbReference>
<organism evidence="1">
    <name type="scientific">Anopheles triannulatus</name>
    <dbReference type="NCBI Taxonomy" id="58253"/>
    <lineage>
        <taxon>Eukaryota</taxon>
        <taxon>Metazoa</taxon>
        <taxon>Ecdysozoa</taxon>
        <taxon>Arthropoda</taxon>
        <taxon>Hexapoda</taxon>
        <taxon>Insecta</taxon>
        <taxon>Pterygota</taxon>
        <taxon>Neoptera</taxon>
        <taxon>Endopterygota</taxon>
        <taxon>Diptera</taxon>
        <taxon>Nematocera</taxon>
        <taxon>Culicoidea</taxon>
        <taxon>Culicidae</taxon>
        <taxon>Anophelinae</taxon>
        <taxon>Anopheles</taxon>
    </lineage>
</organism>
<proteinExistence type="predicted"/>
<dbReference type="AlphaFoldDB" id="A0A2M4B494"/>